<feature type="domain" description="RNA polymerase sigma factor 70 region 4 type 2" evidence="1">
    <location>
        <begin position="124"/>
        <end position="176"/>
    </location>
</feature>
<evidence type="ECO:0000259" key="1">
    <source>
        <dbReference type="Pfam" id="PF08281"/>
    </source>
</evidence>
<gene>
    <name evidence="2" type="ORF">HCA78_11675</name>
</gene>
<reference evidence="2 3" key="1">
    <citation type="submission" date="2020-03" db="EMBL/GenBank/DDBJ databases">
        <title>Soil Listeria distribution.</title>
        <authorList>
            <person name="Liao J."/>
            <person name="Wiedmann M."/>
        </authorList>
    </citation>
    <scope>NUCLEOTIDE SEQUENCE [LARGE SCALE GENOMIC DNA]</scope>
    <source>
        <strain evidence="2 3">FSL L7-0435</strain>
    </source>
</reference>
<dbReference type="NCBIfam" id="NF005385">
    <property type="entry name" value="PRK06930.1"/>
    <property type="match status" value="1"/>
</dbReference>
<dbReference type="GO" id="GO:0003677">
    <property type="term" value="F:DNA binding"/>
    <property type="evidence" value="ECO:0007669"/>
    <property type="project" value="InterPro"/>
</dbReference>
<proteinExistence type="predicted"/>
<dbReference type="Proteomes" id="UP000546806">
    <property type="component" value="Unassembled WGS sequence"/>
</dbReference>
<organism evidence="2 3">
    <name type="scientific">Listeria booriae</name>
    <dbReference type="NCBI Taxonomy" id="1552123"/>
    <lineage>
        <taxon>Bacteria</taxon>
        <taxon>Bacillati</taxon>
        <taxon>Bacillota</taxon>
        <taxon>Bacilli</taxon>
        <taxon>Bacillales</taxon>
        <taxon>Listeriaceae</taxon>
        <taxon>Listeria</taxon>
    </lineage>
</organism>
<dbReference type="GO" id="GO:0016987">
    <property type="term" value="F:sigma factor activity"/>
    <property type="evidence" value="ECO:0007669"/>
    <property type="project" value="InterPro"/>
</dbReference>
<comment type="caution">
    <text evidence="2">The sequence shown here is derived from an EMBL/GenBank/DDBJ whole genome shotgun (WGS) entry which is preliminary data.</text>
</comment>
<protein>
    <submittedName>
        <fullName evidence="2">Sigma-70 family RNA polymerase sigma factor</fullName>
    </submittedName>
</protein>
<dbReference type="CDD" id="cd06171">
    <property type="entry name" value="Sigma70_r4"/>
    <property type="match status" value="1"/>
</dbReference>
<dbReference type="RefSeq" id="WP_185533556.1">
    <property type="nucleotide sequence ID" value="NZ_JAARWW010000005.1"/>
</dbReference>
<dbReference type="AlphaFoldDB" id="A0A842CQE1"/>
<evidence type="ECO:0000313" key="2">
    <source>
        <dbReference type="EMBL" id="MBC2004431.1"/>
    </source>
</evidence>
<dbReference type="Pfam" id="PF08281">
    <property type="entry name" value="Sigma70_r4_2"/>
    <property type="match status" value="1"/>
</dbReference>
<dbReference type="SUPFAM" id="SSF88659">
    <property type="entry name" value="Sigma3 and sigma4 domains of RNA polymerase sigma factors"/>
    <property type="match status" value="1"/>
</dbReference>
<dbReference type="Gene3D" id="1.10.10.10">
    <property type="entry name" value="Winged helix-like DNA-binding domain superfamily/Winged helix DNA-binding domain"/>
    <property type="match status" value="1"/>
</dbReference>
<dbReference type="NCBIfam" id="TIGR02937">
    <property type="entry name" value="sigma70-ECF"/>
    <property type="match status" value="1"/>
</dbReference>
<dbReference type="EMBL" id="JAARWW010000005">
    <property type="protein sequence ID" value="MBC2004431.1"/>
    <property type="molecule type" value="Genomic_DNA"/>
</dbReference>
<sequence length="189" mass="22418">MKDLIPEYKADLIAARKYVAKLQKIIDLKYPPLKNGQKRKRNGIPEEAIKSKVNSIIDSTQYALEWIEKGYEPGLRRPIERRSMEQREIKIEDVEVMRKWFIQNHGIAYEMVDESVEISEWDRMKMEDAMSTLSDQEKKAILLRYEENLSWTQVADKMEISVRSVRSYADRAKKKIQERLDKNLYCMAI</sequence>
<dbReference type="InterPro" id="IPR014284">
    <property type="entry name" value="RNA_pol_sigma-70_dom"/>
</dbReference>
<dbReference type="InterPro" id="IPR013249">
    <property type="entry name" value="RNA_pol_sigma70_r4_t2"/>
</dbReference>
<accession>A0A842CQE1</accession>
<dbReference type="GO" id="GO:0006352">
    <property type="term" value="P:DNA-templated transcription initiation"/>
    <property type="evidence" value="ECO:0007669"/>
    <property type="project" value="InterPro"/>
</dbReference>
<evidence type="ECO:0000313" key="3">
    <source>
        <dbReference type="Proteomes" id="UP000546806"/>
    </source>
</evidence>
<dbReference type="InterPro" id="IPR036388">
    <property type="entry name" value="WH-like_DNA-bd_sf"/>
</dbReference>
<dbReference type="InterPro" id="IPR013324">
    <property type="entry name" value="RNA_pol_sigma_r3/r4-like"/>
</dbReference>
<name>A0A842CQE1_9LIST</name>